<proteinExistence type="predicted"/>
<keyword evidence="2" id="KW-1185">Reference proteome</keyword>
<organism evidence="1 2">
    <name type="scientific">Halanaerobacter jeridensis</name>
    <dbReference type="NCBI Taxonomy" id="706427"/>
    <lineage>
        <taxon>Bacteria</taxon>
        <taxon>Bacillati</taxon>
        <taxon>Bacillota</taxon>
        <taxon>Clostridia</taxon>
        <taxon>Halanaerobiales</taxon>
        <taxon>Halobacteroidaceae</taxon>
        <taxon>Halanaerobacter</taxon>
    </lineage>
</organism>
<accession>A0A939BPA0</accession>
<name>A0A939BPA0_9FIRM</name>
<gene>
    <name evidence="1" type="ORF">JOC47_001389</name>
</gene>
<evidence type="ECO:0000313" key="1">
    <source>
        <dbReference type="EMBL" id="MBM7556538.1"/>
    </source>
</evidence>
<dbReference type="EMBL" id="JAFBDQ010000006">
    <property type="protein sequence ID" value="MBM7556538.1"/>
    <property type="molecule type" value="Genomic_DNA"/>
</dbReference>
<dbReference type="Gene3D" id="3.80.10.10">
    <property type="entry name" value="Ribonuclease Inhibitor"/>
    <property type="match status" value="1"/>
</dbReference>
<dbReference type="InterPro" id="IPR032675">
    <property type="entry name" value="LRR_dom_sf"/>
</dbReference>
<dbReference type="RefSeq" id="WP_204701322.1">
    <property type="nucleotide sequence ID" value="NZ_JAFBDQ010000006.1"/>
</dbReference>
<protein>
    <submittedName>
        <fullName evidence="1">Uncharacterized protein</fullName>
    </submittedName>
</protein>
<evidence type="ECO:0000313" key="2">
    <source>
        <dbReference type="Proteomes" id="UP000774000"/>
    </source>
</evidence>
<dbReference type="AlphaFoldDB" id="A0A939BPA0"/>
<comment type="caution">
    <text evidence="1">The sequence shown here is derived from an EMBL/GenBank/DDBJ whole genome shotgun (WGS) entry which is preliminary data.</text>
</comment>
<dbReference type="SUPFAM" id="SSF52058">
    <property type="entry name" value="L domain-like"/>
    <property type="match status" value="1"/>
</dbReference>
<dbReference type="Proteomes" id="UP000774000">
    <property type="component" value="Unassembled WGS sequence"/>
</dbReference>
<reference evidence="1" key="1">
    <citation type="submission" date="2021-01" db="EMBL/GenBank/DDBJ databases">
        <title>Genomic Encyclopedia of Type Strains, Phase IV (KMG-IV): sequencing the most valuable type-strain genomes for metagenomic binning, comparative biology and taxonomic classification.</title>
        <authorList>
            <person name="Goeker M."/>
        </authorList>
    </citation>
    <scope>NUCLEOTIDE SEQUENCE</scope>
    <source>
        <strain evidence="1">DSM 23230</strain>
    </source>
</reference>
<sequence length="163" mass="18335">MGGSINIADNRELKSIDFNSLKEVGGISISRNDKVNCINLSSLRETDPKRGNLTIRNTNIKKLNLSNLKIANHIAIADNDFLKNVYLNKLQLAESGFYIGQNKKLDEIYAPKLEYIGALKGFSIKSGNVRKKTIVIKVNQIPDYKGKIKNIKFSIINKEEIKK</sequence>